<keyword evidence="2" id="KW-1185">Reference proteome</keyword>
<proteinExistence type="predicted"/>
<gene>
    <name evidence="1" type="ORF">J2X19_000072</name>
</gene>
<dbReference type="RefSeq" id="WP_310369621.1">
    <property type="nucleotide sequence ID" value="NZ_JAVDXT010000001.1"/>
</dbReference>
<dbReference type="InterPro" id="IPR014054">
    <property type="entry name" value="Phage_regulatory_Rha"/>
</dbReference>
<accession>A0ABU2C264</accession>
<protein>
    <submittedName>
        <fullName evidence="1">Phage regulator Rha-like protein</fullName>
    </submittedName>
</protein>
<name>A0ABU2C264_9BURK</name>
<organism evidence="1 2">
    <name type="scientific">Rhodoferax ferrireducens</name>
    <dbReference type="NCBI Taxonomy" id="192843"/>
    <lineage>
        <taxon>Bacteria</taxon>
        <taxon>Pseudomonadati</taxon>
        <taxon>Pseudomonadota</taxon>
        <taxon>Betaproteobacteria</taxon>
        <taxon>Burkholderiales</taxon>
        <taxon>Comamonadaceae</taxon>
        <taxon>Rhodoferax</taxon>
    </lineage>
</organism>
<reference evidence="1 2" key="1">
    <citation type="submission" date="2023-07" db="EMBL/GenBank/DDBJ databases">
        <title>Sorghum-associated microbial communities from plants grown in Nebraska, USA.</title>
        <authorList>
            <person name="Schachtman D."/>
        </authorList>
    </citation>
    <scope>NUCLEOTIDE SEQUENCE [LARGE SCALE GENOMIC DNA]</scope>
    <source>
        <strain evidence="1 2">BE313</strain>
    </source>
</reference>
<evidence type="ECO:0000313" key="2">
    <source>
        <dbReference type="Proteomes" id="UP001180487"/>
    </source>
</evidence>
<dbReference type="Pfam" id="PF09669">
    <property type="entry name" value="Phage_pRha"/>
    <property type="match status" value="1"/>
</dbReference>
<comment type="caution">
    <text evidence="1">The sequence shown here is derived from an EMBL/GenBank/DDBJ whole genome shotgun (WGS) entry which is preliminary data.</text>
</comment>
<sequence>MNAITIQPLPLVIKDMPRVDSRLLAANMHNQHRTTVALIDKYQPNLAAFGKVLFQIAPSADGKTGQKERVALLNEDQAFFLVALSRNTPRVVELKGKLVKAFAEARRAAQVHTTEYLPGYHELHDQFHALAVGSPNERFVHMNLNKLVNRVVGIGSGQRGDLTAPKQSLMVVAQDLATRAMHGAANHHEAYAFVKAVLINLGRVLEVSNEPSRSQPRK</sequence>
<evidence type="ECO:0000313" key="1">
    <source>
        <dbReference type="EMBL" id="MDR7375414.1"/>
    </source>
</evidence>
<dbReference type="EMBL" id="JAVDXT010000001">
    <property type="protein sequence ID" value="MDR7375414.1"/>
    <property type="molecule type" value="Genomic_DNA"/>
</dbReference>
<dbReference type="Proteomes" id="UP001180487">
    <property type="component" value="Unassembled WGS sequence"/>
</dbReference>